<evidence type="ECO:0000313" key="1">
    <source>
        <dbReference type="EnsemblPlants" id="Zm00001eb246960_P001"/>
    </source>
</evidence>
<reference evidence="1" key="2">
    <citation type="submission" date="2019-07" db="EMBL/GenBank/DDBJ databases">
        <authorList>
            <person name="Seetharam A."/>
            <person name="Woodhouse M."/>
            <person name="Cannon E."/>
        </authorList>
    </citation>
    <scope>NUCLEOTIDE SEQUENCE [LARGE SCALE GENOMIC DNA]</scope>
    <source>
        <strain evidence="1">cv. B73</strain>
    </source>
</reference>
<dbReference type="EnsemblPlants" id="Zm00001eb246960_T001">
    <property type="protein sequence ID" value="Zm00001eb246960_P001"/>
    <property type="gene ID" value="Zm00001eb246960"/>
</dbReference>
<name>A0A804PJL7_MAIZE</name>
<keyword evidence="2" id="KW-1185">Reference proteome</keyword>
<dbReference type="Proteomes" id="UP000007305">
    <property type="component" value="Chromosome 5"/>
</dbReference>
<sequence length="100" mass="11401">MAYITARQHRAELTCRLGWDGEKEARARQWATAAWPVLAHCARVHLPLEFTRSRSRRGSRLSGSLAVAIAEAFQSGGHHRRHLHVVDLDVSYDFQWPSLI</sequence>
<accession>A0A804PJL7</accession>
<dbReference type="AlphaFoldDB" id="A0A804PJL7"/>
<protein>
    <submittedName>
        <fullName evidence="1">Uncharacterized protein</fullName>
    </submittedName>
</protein>
<proteinExistence type="predicted"/>
<organism evidence="1 2">
    <name type="scientific">Zea mays</name>
    <name type="common">Maize</name>
    <dbReference type="NCBI Taxonomy" id="4577"/>
    <lineage>
        <taxon>Eukaryota</taxon>
        <taxon>Viridiplantae</taxon>
        <taxon>Streptophyta</taxon>
        <taxon>Embryophyta</taxon>
        <taxon>Tracheophyta</taxon>
        <taxon>Spermatophyta</taxon>
        <taxon>Magnoliopsida</taxon>
        <taxon>Liliopsida</taxon>
        <taxon>Poales</taxon>
        <taxon>Poaceae</taxon>
        <taxon>PACMAD clade</taxon>
        <taxon>Panicoideae</taxon>
        <taxon>Andropogonodae</taxon>
        <taxon>Andropogoneae</taxon>
        <taxon>Tripsacinae</taxon>
        <taxon>Zea</taxon>
    </lineage>
</organism>
<reference evidence="1" key="3">
    <citation type="submission" date="2021-05" db="UniProtKB">
        <authorList>
            <consortium name="EnsemblPlants"/>
        </authorList>
    </citation>
    <scope>IDENTIFICATION</scope>
    <source>
        <strain evidence="1">cv. B73</strain>
    </source>
</reference>
<dbReference type="InParanoid" id="A0A804PJL7"/>
<dbReference type="Gramene" id="Zm00001eb246960_T001">
    <property type="protein sequence ID" value="Zm00001eb246960_P001"/>
    <property type="gene ID" value="Zm00001eb246960"/>
</dbReference>
<reference evidence="2" key="1">
    <citation type="journal article" date="2009" name="Science">
        <title>The B73 maize genome: complexity, diversity, and dynamics.</title>
        <authorList>
            <person name="Schnable P.S."/>
            <person name="Ware D."/>
            <person name="Fulton R.S."/>
            <person name="Stein J.C."/>
            <person name="Wei F."/>
            <person name="Pasternak S."/>
            <person name="Liang C."/>
            <person name="Zhang J."/>
            <person name="Fulton L."/>
            <person name="Graves T.A."/>
            <person name="Minx P."/>
            <person name="Reily A.D."/>
            <person name="Courtney L."/>
            <person name="Kruchowski S.S."/>
            <person name="Tomlinson C."/>
            <person name="Strong C."/>
            <person name="Delehaunty K."/>
            <person name="Fronick C."/>
            <person name="Courtney B."/>
            <person name="Rock S.M."/>
            <person name="Belter E."/>
            <person name="Du F."/>
            <person name="Kim K."/>
            <person name="Abbott R.M."/>
            <person name="Cotton M."/>
            <person name="Levy A."/>
            <person name="Marchetto P."/>
            <person name="Ochoa K."/>
            <person name="Jackson S.M."/>
            <person name="Gillam B."/>
            <person name="Chen W."/>
            <person name="Yan L."/>
            <person name="Higginbotham J."/>
            <person name="Cardenas M."/>
            <person name="Waligorski J."/>
            <person name="Applebaum E."/>
            <person name="Phelps L."/>
            <person name="Falcone J."/>
            <person name="Kanchi K."/>
            <person name="Thane T."/>
            <person name="Scimone A."/>
            <person name="Thane N."/>
            <person name="Henke J."/>
            <person name="Wang T."/>
            <person name="Ruppert J."/>
            <person name="Shah N."/>
            <person name="Rotter K."/>
            <person name="Hodges J."/>
            <person name="Ingenthron E."/>
            <person name="Cordes M."/>
            <person name="Kohlberg S."/>
            <person name="Sgro J."/>
            <person name="Delgado B."/>
            <person name="Mead K."/>
            <person name="Chinwalla A."/>
            <person name="Leonard S."/>
            <person name="Crouse K."/>
            <person name="Collura K."/>
            <person name="Kudrna D."/>
            <person name="Currie J."/>
            <person name="He R."/>
            <person name="Angelova A."/>
            <person name="Rajasekar S."/>
            <person name="Mueller T."/>
            <person name="Lomeli R."/>
            <person name="Scara G."/>
            <person name="Ko A."/>
            <person name="Delaney K."/>
            <person name="Wissotski M."/>
            <person name="Lopez G."/>
            <person name="Campos D."/>
            <person name="Braidotti M."/>
            <person name="Ashley E."/>
            <person name="Golser W."/>
            <person name="Kim H."/>
            <person name="Lee S."/>
            <person name="Lin J."/>
            <person name="Dujmic Z."/>
            <person name="Kim W."/>
            <person name="Talag J."/>
            <person name="Zuccolo A."/>
            <person name="Fan C."/>
            <person name="Sebastian A."/>
            <person name="Kramer M."/>
            <person name="Spiegel L."/>
            <person name="Nascimento L."/>
            <person name="Zutavern T."/>
            <person name="Miller B."/>
            <person name="Ambroise C."/>
            <person name="Muller S."/>
            <person name="Spooner W."/>
            <person name="Narechania A."/>
            <person name="Ren L."/>
            <person name="Wei S."/>
            <person name="Kumari S."/>
            <person name="Faga B."/>
            <person name="Levy M.J."/>
            <person name="McMahan L."/>
            <person name="Van Buren P."/>
            <person name="Vaughn M.W."/>
            <person name="Ying K."/>
            <person name="Yeh C.-T."/>
            <person name="Emrich S.J."/>
            <person name="Jia Y."/>
            <person name="Kalyanaraman A."/>
            <person name="Hsia A.-P."/>
            <person name="Barbazuk W.B."/>
            <person name="Baucom R.S."/>
            <person name="Brutnell T.P."/>
            <person name="Carpita N.C."/>
            <person name="Chaparro C."/>
            <person name="Chia J.-M."/>
            <person name="Deragon J.-M."/>
            <person name="Estill J.C."/>
            <person name="Fu Y."/>
            <person name="Jeddeloh J.A."/>
            <person name="Han Y."/>
            <person name="Lee H."/>
            <person name="Li P."/>
            <person name="Lisch D.R."/>
            <person name="Liu S."/>
            <person name="Liu Z."/>
            <person name="Nagel D.H."/>
            <person name="McCann M.C."/>
            <person name="SanMiguel P."/>
            <person name="Myers A.M."/>
            <person name="Nettleton D."/>
            <person name="Nguyen J."/>
            <person name="Penning B.W."/>
            <person name="Ponnala L."/>
            <person name="Schneider K.L."/>
            <person name="Schwartz D.C."/>
            <person name="Sharma A."/>
            <person name="Soderlund C."/>
            <person name="Springer N.M."/>
            <person name="Sun Q."/>
            <person name="Wang H."/>
            <person name="Waterman M."/>
            <person name="Westerman R."/>
            <person name="Wolfgruber T.K."/>
            <person name="Yang L."/>
            <person name="Yu Y."/>
            <person name="Zhang L."/>
            <person name="Zhou S."/>
            <person name="Zhu Q."/>
            <person name="Bennetzen J.L."/>
            <person name="Dawe R.K."/>
            <person name="Jiang J."/>
            <person name="Jiang N."/>
            <person name="Presting G.G."/>
            <person name="Wessler S.R."/>
            <person name="Aluru S."/>
            <person name="Martienssen R.A."/>
            <person name="Clifton S.W."/>
            <person name="McCombie W.R."/>
            <person name="Wing R.A."/>
            <person name="Wilson R.K."/>
        </authorList>
    </citation>
    <scope>NUCLEOTIDE SEQUENCE [LARGE SCALE GENOMIC DNA]</scope>
    <source>
        <strain evidence="2">cv. B73</strain>
    </source>
</reference>
<evidence type="ECO:0000313" key="2">
    <source>
        <dbReference type="Proteomes" id="UP000007305"/>
    </source>
</evidence>